<comment type="caution">
    <text evidence="1">The sequence shown here is derived from an EMBL/GenBank/DDBJ whole genome shotgun (WGS) entry which is preliminary data.</text>
</comment>
<proteinExistence type="predicted"/>
<accession>A0ABS9A8Y4</accession>
<dbReference type="RefSeq" id="WP_234271783.1">
    <property type="nucleotide sequence ID" value="NZ_JABFTX010000006.1"/>
</dbReference>
<keyword evidence="2" id="KW-1185">Reference proteome</keyword>
<gene>
    <name evidence="1" type="ORF">HOP53_20810</name>
</gene>
<dbReference type="Proteomes" id="UP001320168">
    <property type="component" value="Unassembled WGS sequence"/>
</dbReference>
<protein>
    <submittedName>
        <fullName evidence="1">Uncharacterized protein</fullName>
    </submittedName>
</protein>
<evidence type="ECO:0000313" key="1">
    <source>
        <dbReference type="EMBL" id="MCE8005279.1"/>
    </source>
</evidence>
<organism evidence="1 2">
    <name type="scientific">Billgrantia ethanolica</name>
    <dbReference type="NCBI Taxonomy" id="2733486"/>
    <lineage>
        <taxon>Bacteria</taxon>
        <taxon>Pseudomonadati</taxon>
        <taxon>Pseudomonadota</taxon>
        <taxon>Gammaproteobacteria</taxon>
        <taxon>Oceanospirillales</taxon>
        <taxon>Halomonadaceae</taxon>
        <taxon>Billgrantia</taxon>
    </lineage>
</organism>
<sequence>MIGLIRADDLDRWASRITAAPEFPRLVRLLVHATARGLKRVDFPAEEAVRLGGWDGQVLAEDASPFVVSGFSVWELGTGHDPRAKANDDYNKRTQNPLDVDPRQATFVFATPRRWPGRDAWVEEKRAEGNWKDVLAFDAESLVQWLEMSPAVAAWLAPVVGALPADAHALEAVCDAFRAATKPALDLPGLLIGRDAERTKLLALLQGPPLVIEMSATTAVEAAAFVGACIGSLPEHERDALWSRAIWVDSSAGLRSIAVSDHPLLVVASGELPSTVTQHHFVKVCASFSTGGENAIELGAQPISALIEYFAKQGLTHNDAYELCREAGGYFERVRHRLLAVAPAMPEWAVPAVGVTVAAAILIGEWDESHETDNEIVSAVTGIPYEQFVRAIIPFQSGPSPLISRAGSVWKAYARPTAWKLLEPALTTRQLEVFLQSAQDVLLEPDPRFDLAPEERWMANMHGKRRAHSSHLRSGLSRGLLHAASLGRDDAACYAGRRAQSWVDAACRRLFEKRSEPGFWRRIHGELRELAEAAPVQFLTALEADLAQEQPQVLDLFEEEGEHGACLHADLLRALELLAWAPEHVGRAVLALASLAEHDPGGRWSNRPLHSLTEILLPWQPQCSTTAPDRKRLFMLITQRFPEVGWELGKSLMPDQTSISTPTARPKLRSWSPEKERRPVLIADYWAEIKDISERLVELADKNPERWYFLVSSLNSFMPPLKEHVLRGAEELLPEIQGDDRFLFWTMLRKLLHHHNQFSAKEAVEWVYSRELLDRLESLYARLTPDDPISQLAWLFDFHVERPTDVALDWREEREKSKEAQASASEILASLDLNVLIAAMPRFENHRLLGYCLGHSSRAEAIENALLRSCATSADERERELARGFSNARYETEPVRFMARWSSKESQDFITEQAVATMLQGLPACPVVWDAVEAAGPICRELYWKEVHIHLFDQPSEAEQVARNLLSVGRALAAIDLLAANVKNDWLAGTGDVRLIVEVLNAGVAEANANPAHGQRIAYDIARLIKALADSRRLEVSELMHLEWIYFGVLERQAQHELVIYERLISDPKLLLELIALIYIPEGESREGRPEPSEGERAAATQASRILNEWKPFAGTSSHEIPSAKELASIIERVRKLAAEKRYTDIVDDLLGKALASSPLGTDGVWPHESVRDALEFYSSEALADGFVVGKRNLRGVTLRSPSDGGEQERELAAQYEAWQRTLAVTHPHTSALLGRLAEGYRTEAVWEDTESLKR</sequence>
<reference evidence="1 2" key="1">
    <citation type="journal article" date="2021" name="Front. Microbiol.">
        <title>Aerobic Denitrification and Heterotrophic Sulfur Oxidation in the Genus Halomonas Revealed by Six Novel Species Characterizations and Genome-Based Analysis.</title>
        <authorList>
            <person name="Wang L."/>
            <person name="Shao Z."/>
        </authorList>
    </citation>
    <scope>NUCLEOTIDE SEQUENCE [LARGE SCALE GENOMIC DNA]</scope>
    <source>
        <strain evidence="1 2">MCCC 1A11081</strain>
    </source>
</reference>
<name>A0ABS9A8Y4_9GAMM</name>
<dbReference type="EMBL" id="JABFTX010000006">
    <property type="protein sequence ID" value="MCE8005279.1"/>
    <property type="molecule type" value="Genomic_DNA"/>
</dbReference>
<evidence type="ECO:0000313" key="2">
    <source>
        <dbReference type="Proteomes" id="UP001320168"/>
    </source>
</evidence>